<dbReference type="EMBL" id="CP002859">
    <property type="protein sequence ID" value="AEI51213.1"/>
    <property type="molecule type" value="Genomic_DNA"/>
</dbReference>
<dbReference type="AlphaFoldDB" id="A0A7U4E812"/>
<evidence type="ECO:0000313" key="1">
    <source>
        <dbReference type="EMBL" id="AEI51213.1"/>
    </source>
</evidence>
<reference evidence="2" key="1">
    <citation type="submission" date="2011-06" db="EMBL/GenBank/DDBJ databases">
        <title>The complete genome of chromosome of Runella slithyformis DSM 19594.</title>
        <authorList>
            <consortium name="US DOE Joint Genome Institute (JGI-PGF)"/>
            <person name="Lucas S."/>
            <person name="Han J."/>
            <person name="Lapidus A."/>
            <person name="Bruce D."/>
            <person name="Goodwin L."/>
            <person name="Pitluck S."/>
            <person name="Peters L."/>
            <person name="Kyrpides N."/>
            <person name="Mavromatis K."/>
            <person name="Ivanova N."/>
            <person name="Ovchinnikova G."/>
            <person name="Zhang X."/>
            <person name="Misra M."/>
            <person name="Detter J.C."/>
            <person name="Tapia R."/>
            <person name="Han C."/>
            <person name="Land M."/>
            <person name="Hauser L."/>
            <person name="Markowitz V."/>
            <person name="Cheng J.-F."/>
            <person name="Hugenholtz P."/>
            <person name="Woyke T."/>
            <person name="Wu D."/>
            <person name="Tindall B."/>
            <person name="Faehrich R."/>
            <person name="Brambilla E."/>
            <person name="Klenk H.-P."/>
            <person name="Eisen J.A."/>
        </authorList>
    </citation>
    <scope>NUCLEOTIDE SEQUENCE [LARGE SCALE GENOMIC DNA]</scope>
    <source>
        <strain evidence="2">ATCC 29530 / DSM 19594 / LMG 11500 / NCIMB 11436 / LSU 4</strain>
    </source>
</reference>
<protein>
    <recommendedName>
        <fullName evidence="3">DUF4177 domain-containing protein</fullName>
    </recommendedName>
</protein>
<dbReference type="Proteomes" id="UP000000493">
    <property type="component" value="Chromosome"/>
</dbReference>
<evidence type="ECO:0000313" key="2">
    <source>
        <dbReference type="Proteomes" id="UP000000493"/>
    </source>
</evidence>
<dbReference type="InterPro" id="IPR025234">
    <property type="entry name" value="YjzH-like"/>
</dbReference>
<dbReference type="RefSeq" id="WP_013930497.1">
    <property type="nucleotide sequence ID" value="NC_015703.1"/>
</dbReference>
<dbReference type="Pfam" id="PF13783">
    <property type="entry name" value="DUF4177"/>
    <property type="match status" value="1"/>
</dbReference>
<proteinExistence type="predicted"/>
<accession>A0A7U4E812</accession>
<reference evidence="1 2" key="2">
    <citation type="journal article" date="2012" name="Stand. Genomic Sci.">
        <title>Complete genome sequence of the aquatic bacterium Runella slithyformis type strain (LSU 4(T)).</title>
        <authorList>
            <person name="Copeland A."/>
            <person name="Zhang X."/>
            <person name="Misra M."/>
            <person name="Lapidus A."/>
            <person name="Nolan M."/>
            <person name="Lucas S."/>
            <person name="Deshpande S."/>
            <person name="Cheng J.F."/>
            <person name="Tapia R."/>
            <person name="Goodwin L.A."/>
            <person name="Pitluck S."/>
            <person name="Liolios K."/>
            <person name="Pagani I."/>
            <person name="Ivanova N."/>
            <person name="Mikhailova N."/>
            <person name="Pati A."/>
            <person name="Chen A."/>
            <person name="Palaniappan K."/>
            <person name="Land M."/>
            <person name="Hauser L."/>
            <person name="Pan C."/>
            <person name="Jeffries C.D."/>
            <person name="Detter J.C."/>
            <person name="Brambilla E.M."/>
            <person name="Rohde M."/>
            <person name="Djao O.D."/>
            <person name="Goker M."/>
            <person name="Sikorski J."/>
            <person name="Tindall B.J."/>
            <person name="Woyke T."/>
            <person name="Bristow J."/>
            <person name="Eisen J.A."/>
            <person name="Markowitz V."/>
            <person name="Hugenholtz P."/>
            <person name="Kyrpides N.C."/>
            <person name="Klenk H.P."/>
            <person name="Mavromatis K."/>
        </authorList>
    </citation>
    <scope>NUCLEOTIDE SEQUENCE [LARGE SCALE GENOMIC DNA]</scope>
    <source>
        <strain evidence="2">ATCC 29530 / DSM 19594 / LMG 11500 / NCIMB 11436 / LSU 4</strain>
    </source>
</reference>
<evidence type="ECO:0008006" key="3">
    <source>
        <dbReference type="Google" id="ProtNLM"/>
    </source>
</evidence>
<name>A0A7U4E812_RUNSL</name>
<organism evidence="1 2">
    <name type="scientific">Runella slithyformis (strain ATCC 29530 / DSM 19594 / LMG 11500 / NCIMB 11436 / LSU 4)</name>
    <dbReference type="NCBI Taxonomy" id="761193"/>
    <lineage>
        <taxon>Bacteria</taxon>
        <taxon>Pseudomonadati</taxon>
        <taxon>Bacteroidota</taxon>
        <taxon>Cytophagia</taxon>
        <taxon>Cytophagales</taxon>
        <taxon>Spirosomataceae</taxon>
        <taxon>Runella</taxon>
    </lineage>
</organism>
<dbReference type="KEGG" id="rsi:Runsl_4903"/>
<gene>
    <name evidence="1" type="ordered locus">Runsl_4903</name>
</gene>
<keyword evidence="2" id="KW-1185">Reference proteome</keyword>
<sequence length="67" mass="7701">MPKYEYKVIEVKPGGFWGTKIEPEMIEQSLNQLALEGWELVNSIDINGSAYGQTSKVMFIFKRPSEF</sequence>